<comment type="caution">
    <text evidence="1">The sequence shown here is derived from an EMBL/GenBank/DDBJ whole genome shotgun (WGS) entry which is preliminary data.</text>
</comment>
<evidence type="ECO:0008006" key="3">
    <source>
        <dbReference type="Google" id="ProtNLM"/>
    </source>
</evidence>
<protein>
    <recommendedName>
        <fullName evidence="3">Lipoprotein</fullName>
    </recommendedName>
</protein>
<evidence type="ECO:0000313" key="2">
    <source>
        <dbReference type="Proteomes" id="UP001212170"/>
    </source>
</evidence>
<evidence type="ECO:0000313" key="1">
    <source>
        <dbReference type="EMBL" id="MDA6068980.1"/>
    </source>
</evidence>
<reference evidence="1 2" key="1">
    <citation type="journal article" date="2023" name="Chemosphere">
        <title>Whole genome analysis of Flavobacterium aziz-sancarii sp. nov., isolated from Ardley Island (Antarctica), revealed a rich resistome and bioremediation potential.</title>
        <authorList>
            <person name="Otur C."/>
            <person name="Okay S."/>
            <person name="Kurt-Kizildogan A."/>
        </authorList>
    </citation>
    <scope>NUCLEOTIDE SEQUENCE [LARGE SCALE GENOMIC DNA]</scope>
    <source>
        <strain evidence="1 2">AC</strain>
    </source>
</reference>
<gene>
    <name evidence="1" type="ORF">NJT12_05025</name>
</gene>
<keyword evidence="2" id="KW-1185">Reference proteome</keyword>
<dbReference type="EMBL" id="JAMZNK010000005">
    <property type="protein sequence ID" value="MDA6068980.1"/>
    <property type="molecule type" value="Genomic_DNA"/>
</dbReference>
<name>A0ABT4WA29_9FLAO</name>
<dbReference type="RefSeq" id="WP_271334814.1">
    <property type="nucleotide sequence ID" value="NZ_JAMZNK010000005.1"/>
</dbReference>
<organism evidence="1 2">
    <name type="scientific">Flavobacterium azizsancarii</name>
    <dbReference type="NCBI Taxonomy" id="2961580"/>
    <lineage>
        <taxon>Bacteria</taxon>
        <taxon>Pseudomonadati</taxon>
        <taxon>Bacteroidota</taxon>
        <taxon>Flavobacteriia</taxon>
        <taxon>Flavobacteriales</taxon>
        <taxon>Flavobacteriaceae</taxon>
        <taxon>Flavobacterium</taxon>
    </lineage>
</organism>
<sequence>MRRLKIITIGIFLSLTCIGCTNDDVASHQKCLGKKITETQWCEFHYMLNGQLVRPFTDGLRIKMVGQRPIVIYDNGEIAEKHVVVIKESKSVSSEDFEFDCGQKPVYTYDGIRQSEEAKDYGYILQGWHYSKEYYE</sequence>
<proteinExistence type="predicted"/>
<dbReference type="Proteomes" id="UP001212170">
    <property type="component" value="Unassembled WGS sequence"/>
</dbReference>
<accession>A0ABT4WA29</accession>